<evidence type="ECO:0000256" key="8">
    <source>
        <dbReference type="ARBA" id="ARBA00023306"/>
    </source>
</evidence>
<comment type="caution">
    <text evidence="11">The sequence shown here is derived from an EMBL/GenBank/DDBJ whole genome shotgun (WGS) entry which is preliminary data.</text>
</comment>
<dbReference type="GO" id="GO:0007059">
    <property type="term" value="P:chromosome segregation"/>
    <property type="evidence" value="ECO:0007669"/>
    <property type="project" value="TreeGrafter"/>
</dbReference>
<dbReference type="Pfam" id="PF03980">
    <property type="entry name" value="Nnf1"/>
    <property type="match status" value="1"/>
</dbReference>
<evidence type="ECO:0000256" key="2">
    <source>
        <dbReference type="ARBA" id="ARBA00004629"/>
    </source>
</evidence>
<dbReference type="Proteomes" id="UP001271007">
    <property type="component" value="Unassembled WGS sequence"/>
</dbReference>
<evidence type="ECO:0000256" key="5">
    <source>
        <dbReference type="ARBA" id="ARBA00022776"/>
    </source>
</evidence>
<evidence type="ECO:0000256" key="6">
    <source>
        <dbReference type="ARBA" id="ARBA00022838"/>
    </source>
</evidence>
<dbReference type="GO" id="GO:0005634">
    <property type="term" value="C:nucleus"/>
    <property type="evidence" value="ECO:0007669"/>
    <property type="project" value="UniProtKB-SubCell"/>
</dbReference>
<evidence type="ECO:0000256" key="7">
    <source>
        <dbReference type="ARBA" id="ARBA00023242"/>
    </source>
</evidence>
<dbReference type="EMBL" id="JAWDJX010000002">
    <property type="protein sequence ID" value="KAK3057902.1"/>
    <property type="molecule type" value="Genomic_DNA"/>
</dbReference>
<feature type="region of interest" description="Disordered" evidence="10">
    <location>
        <begin position="1"/>
        <end position="29"/>
    </location>
</feature>
<organism evidence="11 12">
    <name type="scientific">Extremus antarcticus</name>
    <dbReference type="NCBI Taxonomy" id="702011"/>
    <lineage>
        <taxon>Eukaryota</taxon>
        <taxon>Fungi</taxon>
        <taxon>Dikarya</taxon>
        <taxon>Ascomycota</taxon>
        <taxon>Pezizomycotina</taxon>
        <taxon>Dothideomycetes</taxon>
        <taxon>Dothideomycetidae</taxon>
        <taxon>Mycosphaerellales</taxon>
        <taxon>Extremaceae</taxon>
        <taxon>Extremus</taxon>
    </lineage>
</organism>
<protein>
    <recommendedName>
        <fullName evidence="13">MIND kinetochore complex component Nnf1</fullName>
    </recommendedName>
</protein>
<keyword evidence="7" id="KW-0539">Nucleus</keyword>
<dbReference type="GO" id="GO:0051301">
    <property type="term" value="P:cell division"/>
    <property type="evidence" value="ECO:0007669"/>
    <property type="project" value="UniProtKB-KW"/>
</dbReference>
<keyword evidence="4" id="KW-0132">Cell division</keyword>
<evidence type="ECO:0000313" key="11">
    <source>
        <dbReference type="EMBL" id="KAK3057902.1"/>
    </source>
</evidence>
<dbReference type="GO" id="GO:0000444">
    <property type="term" value="C:MIS12/MIND type complex"/>
    <property type="evidence" value="ECO:0007669"/>
    <property type="project" value="InterPro"/>
</dbReference>
<dbReference type="AlphaFoldDB" id="A0AAJ0GHV7"/>
<comment type="subcellular location">
    <subcellularLocation>
        <location evidence="2">Chromosome</location>
        <location evidence="2">Centromere</location>
        <location evidence="2">Kinetochore</location>
    </subcellularLocation>
    <subcellularLocation>
        <location evidence="1">Nucleus</location>
    </subcellularLocation>
</comment>
<accession>A0AAJ0GHV7</accession>
<keyword evidence="9" id="KW-0137">Centromere</keyword>
<dbReference type="PANTHER" id="PTHR15459:SF3">
    <property type="entry name" value="POLYAMINE-MODULATED FACTOR 1"/>
    <property type="match status" value="1"/>
</dbReference>
<feature type="compositionally biased region" description="Low complexity" evidence="10">
    <location>
        <begin position="8"/>
        <end position="17"/>
    </location>
</feature>
<keyword evidence="3" id="KW-0158">Chromosome</keyword>
<keyword evidence="6" id="KW-0995">Kinetochore</keyword>
<evidence type="ECO:0000256" key="4">
    <source>
        <dbReference type="ARBA" id="ARBA00022618"/>
    </source>
</evidence>
<sequence length="223" mass="24312">MATTEMDTTLPSRSPSPASRPPIPTAPGPRATALQKLYTDAIAHVLKTCSYPNFSSCFPTAAQHVPGSLKFLHEQFTEKLGESMRKEFDAILEDRHVVGSLNELDGLIDDAKRRKGKSAEGEDAPLPPHTLPAQQLYLSHLAPSLQQYSRELKERQDGVQAENVEVLDRVMQQRREIEGLVKGLESVVADLDASVASITAGDAGVEGLRDEVRGVNEGMRMAV</sequence>
<keyword evidence="12" id="KW-1185">Reference proteome</keyword>
<evidence type="ECO:0000256" key="10">
    <source>
        <dbReference type="SAM" id="MobiDB-lite"/>
    </source>
</evidence>
<evidence type="ECO:0000256" key="3">
    <source>
        <dbReference type="ARBA" id="ARBA00022454"/>
    </source>
</evidence>
<reference evidence="11" key="1">
    <citation type="submission" date="2023-04" db="EMBL/GenBank/DDBJ databases">
        <title>Black Yeasts Isolated from many extreme environments.</title>
        <authorList>
            <person name="Coleine C."/>
            <person name="Stajich J.E."/>
            <person name="Selbmann L."/>
        </authorList>
    </citation>
    <scope>NUCLEOTIDE SEQUENCE</scope>
    <source>
        <strain evidence="11">CCFEE 5312</strain>
    </source>
</reference>
<feature type="compositionally biased region" description="Pro residues" evidence="10">
    <location>
        <begin position="18"/>
        <end position="27"/>
    </location>
</feature>
<dbReference type="InterPro" id="IPR007128">
    <property type="entry name" value="PMF1/Nnf1"/>
</dbReference>
<name>A0AAJ0GHV7_9PEZI</name>
<evidence type="ECO:0000256" key="9">
    <source>
        <dbReference type="ARBA" id="ARBA00023328"/>
    </source>
</evidence>
<evidence type="ECO:0000313" key="12">
    <source>
        <dbReference type="Proteomes" id="UP001271007"/>
    </source>
</evidence>
<evidence type="ECO:0008006" key="13">
    <source>
        <dbReference type="Google" id="ProtNLM"/>
    </source>
</evidence>
<keyword evidence="5" id="KW-0498">Mitosis</keyword>
<dbReference type="PANTHER" id="PTHR15459">
    <property type="entry name" value="POLYAMINE-MODULATED FACTOR 1"/>
    <property type="match status" value="1"/>
</dbReference>
<gene>
    <name evidence="11" type="ORF">LTR09_000978</name>
</gene>
<proteinExistence type="predicted"/>
<evidence type="ECO:0000256" key="1">
    <source>
        <dbReference type="ARBA" id="ARBA00004123"/>
    </source>
</evidence>
<keyword evidence="8" id="KW-0131">Cell cycle</keyword>